<sequence length="71" mass="7806">MDTKESKTREEEIEHVMNERLPEDFETSQPQRQPEAKKSPNGLHKVLPLVIIVMGIIVAGIVILGLGNSGG</sequence>
<keyword evidence="2" id="KW-0812">Transmembrane</keyword>
<evidence type="ECO:0000256" key="2">
    <source>
        <dbReference type="SAM" id="Phobius"/>
    </source>
</evidence>
<name>A0A3D0KD09_9GAMM</name>
<accession>A0A3D0KD09</accession>
<protein>
    <submittedName>
        <fullName evidence="3">Uncharacterized protein</fullName>
    </submittedName>
</protein>
<evidence type="ECO:0000313" key="3">
    <source>
        <dbReference type="EMBL" id="HCA01235.1"/>
    </source>
</evidence>
<feature type="transmembrane region" description="Helical" evidence="2">
    <location>
        <begin position="46"/>
        <end position="66"/>
    </location>
</feature>
<reference evidence="3" key="1">
    <citation type="journal article" date="2018" name="Nat. Biotechnol.">
        <title>A standardized bacterial taxonomy based on genome phylogeny substantially revises the tree of life.</title>
        <authorList>
            <person name="Parks D.H."/>
            <person name="Chuvochina M."/>
            <person name="Waite D.W."/>
            <person name="Rinke C."/>
            <person name="Skarshewski A."/>
            <person name="Chaumeil P.A."/>
            <person name="Hugenholtz P."/>
        </authorList>
    </citation>
    <scope>NUCLEOTIDE SEQUENCE [LARGE SCALE GENOMIC DNA]</scope>
    <source>
        <strain evidence="3">UBA11284</strain>
    </source>
</reference>
<dbReference type="AlphaFoldDB" id="A0A3D0KD09"/>
<comment type="caution">
    <text evidence="3">The sequence shown here is derived from an EMBL/GenBank/DDBJ whole genome shotgun (WGS) entry which is preliminary data.</text>
</comment>
<gene>
    <name evidence="3" type="ORF">DEO68_03415</name>
</gene>
<keyword evidence="2" id="KW-0472">Membrane</keyword>
<feature type="region of interest" description="Disordered" evidence="1">
    <location>
        <begin position="1"/>
        <end position="41"/>
    </location>
</feature>
<feature type="compositionally biased region" description="Basic and acidic residues" evidence="1">
    <location>
        <begin position="1"/>
        <end position="23"/>
    </location>
</feature>
<dbReference type="EMBL" id="DOTR01000016">
    <property type="protein sequence ID" value="HCA01235.1"/>
    <property type="molecule type" value="Genomic_DNA"/>
</dbReference>
<organism evidence="3">
    <name type="scientific">Halomonas campaniensis</name>
    <dbReference type="NCBI Taxonomy" id="213554"/>
    <lineage>
        <taxon>Bacteria</taxon>
        <taxon>Pseudomonadati</taxon>
        <taxon>Pseudomonadota</taxon>
        <taxon>Gammaproteobacteria</taxon>
        <taxon>Oceanospirillales</taxon>
        <taxon>Halomonadaceae</taxon>
        <taxon>Halomonas</taxon>
    </lineage>
</organism>
<evidence type="ECO:0000256" key="1">
    <source>
        <dbReference type="SAM" id="MobiDB-lite"/>
    </source>
</evidence>
<keyword evidence="2" id="KW-1133">Transmembrane helix</keyword>
<proteinExistence type="predicted"/>